<evidence type="ECO:0000313" key="3">
    <source>
        <dbReference type="EMBL" id="MED6198633.1"/>
    </source>
</evidence>
<organism evidence="3 4">
    <name type="scientific">Stylosanthes scabra</name>
    <dbReference type="NCBI Taxonomy" id="79078"/>
    <lineage>
        <taxon>Eukaryota</taxon>
        <taxon>Viridiplantae</taxon>
        <taxon>Streptophyta</taxon>
        <taxon>Embryophyta</taxon>
        <taxon>Tracheophyta</taxon>
        <taxon>Spermatophyta</taxon>
        <taxon>Magnoliopsida</taxon>
        <taxon>eudicotyledons</taxon>
        <taxon>Gunneridae</taxon>
        <taxon>Pentapetalae</taxon>
        <taxon>rosids</taxon>
        <taxon>fabids</taxon>
        <taxon>Fabales</taxon>
        <taxon>Fabaceae</taxon>
        <taxon>Papilionoideae</taxon>
        <taxon>50 kb inversion clade</taxon>
        <taxon>dalbergioids sensu lato</taxon>
        <taxon>Dalbergieae</taxon>
        <taxon>Pterocarpus clade</taxon>
        <taxon>Stylosanthes</taxon>
    </lineage>
</organism>
<protein>
    <submittedName>
        <fullName evidence="3">Uncharacterized protein</fullName>
    </submittedName>
</protein>
<feature type="coiled-coil region" evidence="2">
    <location>
        <begin position="13"/>
        <end position="120"/>
    </location>
</feature>
<accession>A0ABU6XP96</accession>
<comment type="caution">
    <text evidence="3">The sequence shown here is derived from an EMBL/GenBank/DDBJ whole genome shotgun (WGS) entry which is preliminary data.</text>
</comment>
<name>A0ABU6XP96_9FABA</name>
<proteinExistence type="predicted"/>
<evidence type="ECO:0000313" key="4">
    <source>
        <dbReference type="Proteomes" id="UP001341840"/>
    </source>
</evidence>
<evidence type="ECO:0000256" key="1">
    <source>
        <dbReference type="ARBA" id="ARBA00023054"/>
    </source>
</evidence>
<gene>
    <name evidence="3" type="ORF">PIB30_118873</name>
</gene>
<feature type="coiled-coil region" evidence="2">
    <location>
        <begin position="171"/>
        <end position="212"/>
    </location>
</feature>
<dbReference type="Proteomes" id="UP001341840">
    <property type="component" value="Unassembled WGS sequence"/>
</dbReference>
<dbReference type="EMBL" id="JASCZI010212178">
    <property type="protein sequence ID" value="MED6198633.1"/>
    <property type="molecule type" value="Genomic_DNA"/>
</dbReference>
<dbReference type="PANTHER" id="PTHR32083">
    <property type="entry name" value="CILIA AND FLAGELLA-ASSOCIATED PROTEIN 58-RELATED"/>
    <property type="match status" value="1"/>
</dbReference>
<sequence length="451" mass="50008">MAADERGVNAATIEDLQNKLKETTSAFEMAADERDINAAKIEDLQNKLEETTAAFEMAADERDINRNRILQLESDVKEIQSSCNELTNTLEGHLALEEKLKEKEAEILSLNNTLSAKEKVAERSLLSASQVRDLLDRVDGVEIPILESEENYSDLDTSAPAKKLFHIVDSVTKLRNEINSLYHDKEELQSSLETKDLEIKNLKEEVKQLNRHWEDSKMVKSELSDLTFALEKLLDSSGAGDWVLDRKSTGLKELISALENHIRAILLESENSKSKVQELGIKLVGSQKFIDELTTKIKLLESSRKDKTSQPEAVVQQRSLFDASSSSLVAGSEITEVEEAGSLGNNAVFPVSSAANVRNMRKGSSNDHLALEISGESDALIKSPDTDDDKGHSFKSLSTSGLVPKQGKLIADRIDGFWQSSGRVLMNRPRARLGLIGYLLLLHIWLLGTIL</sequence>
<dbReference type="PANTHER" id="PTHR32083:SF48">
    <property type="entry name" value="TRANS-GOLGI NETWORK-LOCALIZED SYP41-INTERACTING PROTEIN 1"/>
    <property type="match status" value="1"/>
</dbReference>
<evidence type="ECO:0000256" key="2">
    <source>
        <dbReference type="SAM" id="Coils"/>
    </source>
</evidence>
<keyword evidence="1 2" id="KW-0175">Coiled coil</keyword>
<keyword evidence="4" id="KW-1185">Reference proteome</keyword>
<reference evidence="3 4" key="1">
    <citation type="journal article" date="2023" name="Plants (Basel)">
        <title>Bridging the Gap: Combining Genomics and Transcriptomics Approaches to Understand Stylosanthes scabra, an Orphan Legume from the Brazilian Caatinga.</title>
        <authorList>
            <person name="Ferreira-Neto J.R.C."/>
            <person name="da Silva M.D."/>
            <person name="Binneck E."/>
            <person name="de Melo N.F."/>
            <person name="da Silva R.H."/>
            <person name="de Melo A.L.T.M."/>
            <person name="Pandolfi V."/>
            <person name="Bustamante F.O."/>
            <person name="Brasileiro-Vidal A.C."/>
            <person name="Benko-Iseppon A.M."/>
        </authorList>
    </citation>
    <scope>NUCLEOTIDE SEQUENCE [LARGE SCALE GENOMIC DNA]</scope>
    <source>
        <tissue evidence="3">Leaves</tissue>
    </source>
</reference>